<dbReference type="HAMAP" id="MF_00337">
    <property type="entry name" value="Exonuc_7_S"/>
    <property type="match status" value="1"/>
</dbReference>
<evidence type="ECO:0000313" key="7">
    <source>
        <dbReference type="EMBL" id="MBT1071449.1"/>
    </source>
</evidence>
<dbReference type="PANTHER" id="PTHR34137:SF1">
    <property type="entry name" value="EXODEOXYRIBONUCLEASE 7 SMALL SUBUNIT"/>
    <property type="match status" value="1"/>
</dbReference>
<evidence type="ECO:0000256" key="2">
    <source>
        <dbReference type="ARBA" id="ARBA00022490"/>
    </source>
</evidence>
<comment type="catalytic activity">
    <reaction evidence="6">
        <text>Exonucleolytic cleavage in either 5'- to 3'- or 3'- to 5'-direction to yield nucleoside 5'-phosphates.</text>
        <dbReference type="EC" id="3.1.11.6"/>
    </reaction>
</comment>
<keyword evidence="8" id="KW-1185">Reference proteome</keyword>
<dbReference type="NCBIfam" id="TIGR01280">
    <property type="entry name" value="xseB"/>
    <property type="match status" value="1"/>
</dbReference>
<dbReference type="PIRSF" id="PIRSF006488">
    <property type="entry name" value="Exonuc_VII_S"/>
    <property type="match status" value="1"/>
</dbReference>
<accession>A0ABS5U719</accession>
<keyword evidence="3 6" id="KW-0540">Nuclease</keyword>
<evidence type="ECO:0000256" key="6">
    <source>
        <dbReference type="HAMAP-Rule" id="MF_00337"/>
    </source>
</evidence>
<name>A0ABS5U719_9BACT</name>
<evidence type="ECO:0000256" key="5">
    <source>
        <dbReference type="ARBA" id="ARBA00022839"/>
    </source>
</evidence>
<evidence type="ECO:0000256" key="1">
    <source>
        <dbReference type="ARBA" id="ARBA00009998"/>
    </source>
</evidence>
<dbReference type="Gene3D" id="1.10.287.1040">
    <property type="entry name" value="Exonuclease VII, small subunit"/>
    <property type="match status" value="1"/>
</dbReference>
<dbReference type="NCBIfam" id="NF010669">
    <property type="entry name" value="PRK14066.1"/>
    <property type="match status" value="1"/>
</dbReference>
<gene>
    <name evidence="6" type="primary">xseB</name>
    <name evidence="7" type="ORF">KJB30_06625</name>
</gene>
<dbReference type="PANTHER" id="PTHR34137">
    <property type="entry name" value="EXODEOXYRIBONUCLEASE 7 SMALL SUBUNIT"/>
    <property type="match status" value="1"/>
</dbReference>
<evidence type="ECO:0000313" key="8">
    <source>
        <dbReference type="Proteomes" id="UP000784128"/>
    </source>
</evidence>
<reference evidence="7 8" key="1">
    <citation type="submission" date="2021-05" db="EMBL/GenBank/DDBJ databases">
        <title>The draft genome of Geobacter chapellei DSM 13688.</title>
        <authorList>
            <person name="Xu Z."/>
            <person name="Masuda Y."/>
            <person name="Itoh H."/>
            <person name="Senoo K."/>
        </authorList>
    </citation>
    <scope>NUCLEOTIDE SEQUENCE [LARGE SCALE GENOMIC DNA]</scope>
    <source>
        <strain evidence="7 8">DSM 13688</strain>
    </source>
</reference>
<dbReference type="EMBL" id="JAHDYS010000005">
    <property type="protein sequence ID" value="MBT1071449.1"/>
    <property type="molecule type" value="Genomic_DNA"/>
</dbReference>
<sequence length="76" mass="8611">MAVEKFEVSLKKLEEVVRRLEGGSLSLDDSLKAFEEGVKLAAFCSKKLDEAERRVEVLLKCKDGSYDRKPFETEEG</sequence>
<dbReference type="Proteomes" id="UP000784128">
    <property type="component" value="Unassembled WGS sequence"/>
</dbReference>
<organism evidence="7 8">
    <name type="scientific">Pelotalea chapellei</name>
    <dbReference type="NCBI Taxonomy" id="44671"/>
    <lineage>
        <taxon>Bacteria</taxon>
        <taxon>Pseudomonadati</taxon>
        <taxon>Thermodesulfobacteriota</taxon>
        <taxon>Desulfuromonadia</taxon>
        <taxon>Geobacterales</taxon>
        <taxon>Geobacteraceae</taxon>
        <taxon>Pelotalea</taxon>
    </lineage>
</organism>
<evidence type="ECO:0000256" key="3">
    <source>
        <dbReference type="ARBA" id="ARBA00022722"/>
    </source>
</evidence>
<comment type="subunit">
    <text evidence="6">Heterooligomer composed of large and small subunits.</text>
</comment>
<keyword evidence="5 6" id="KW-0269">Exonuclease</keyword>
<comment type="caution">
    <text evidence="7">The sequence shown here is derived from an EMBL/GenBank/DDBJ whole genome shotgun (WGS) entry which is preliminary data.</text>
</comment>
<protein>
    <recommendedName>
        <fullName evidence="6">Exodeoxyribonuclease 7 small subunit</fullName>
        <ecNumber evidence="6">3.1.11.6</ecNumber>
    </recommendedName>
    <alternativeName>
        <fullName evidence="6">Exodeoxyribonuclease VII small subunit</fullName>
        <shortName evidence="6">Exonuclease VII small subunit</shortName>
    </alternativeName>
</protein>
<dbReference type="InterPro" id="IPR037004">
    <property type="entry name" value="Exonuc_VII_ssu_sf"/>
</dbReference>
<keyword evidence="2 6" id="KW-0963">Cytoplasm</keyword>
<dbReference type="RefSeq" id="WP_214297207.1">
    <property type="nucleotide sequence ID" value="NZ_JAHDYS010000005.1"/>
</dbReference>
<dbReference type="Pfam" id="PF02609">
    <property type="entry name" value="Exonuc_VII_S"/>
    <property type="match status" value="1"/>
</dbReference>
<comment type="subcellular location">
    <subcellularLocation>
        <location evidence="6">Cytoplasm</location>
    </subcellularLocation>
</comment>
<dbReference type="SUPFAM" id="SSF116842">
    <property type="entry name" value="XseB-like"/>
    <property type="match status" value="1"/>
</dbReference>
<proteinExistence type="inferred from homology"/>
<keyword evidence="4 6" id="KW-0378">Hydrolase</keyword>
<dbReference type="InterPro" id="IPR003761">
    <property type="entry name" value="Exonuc_VII_S"/>
</dbReference>
<comment type="function">
    <text evidence="6">Bidirectionally degrades single-stranded DNA into large acid-insoluble oligonucleotides, which are then degraded further into small acid-soluble oligonucleotides.</text>
</comment>
<dbReference type="NCBIfam" id="NF002140">
    <property type="entry name" value="PRK00977.1-4"/>
    <property type="match status" value="1"/>
</dbReference>
<evidence type="ECO:0000256" key="4">
    <source>
        <dbReference type="ARBA" id="ARBA00022801"/>
    </source>
</evidence>
<comment type="similarity">
    <text evidence="1 6">Belongs to the XseB family.</text>
</comment>
<dbReference type="EC" id="3.1.11.6" evidence="6"/>